<proteinExistence type="predicted"/>
<name>A0A0A9CM63_ARUDO</name>
<organism evidence="1">
    <name type="scientific">Arundo donax</name>
    <name type="common">Giant reed</name>
    <name type="synonym">Donax arundinaceus</name>
    <dbReference type="NCBI Taxonomy" id="35708"/>
    <lineage>
        <taxon>Eukaryota</taxon>
        <taxon>Viridiplantae</taxon>
        <taxon>Streptophyta</taxon>
        <taxon>Embryophyta</taxon>
        <taxon>Tracheophyta</taxon>
        <taxon>Spermatophyta</taxon>
        <taxon>Magnoliopsida</taxon>
        <taxon>Liliopsida</taxon>
        <taxon>Poales</taxon>
        <taxon>Poaceae</taxon>
        <taxon>PACMAD clade</taxon>
        <taxon>Arundinoideae</taxon>
        <taxon>Arundineae</taxon>
        <taxon>Arundo</taxon>
    </lineage>
</organism>
<evidence type="ECO:0000313" key="1">
    <source>
        <dbReference type="EMBL" id="JAD76651.1"/>
    </source>
</evidence>
<sequence>MLNKCGQAIIQILIPYPISQLVLHMFHRRKYSLNTSSYFHVFVALSHKDIKSIHFFFILQSFTSRNNNTNYATAYLQEEIRKLEFSSVLTYSGVLSVNQVVVLLPGAGLLVPPRMCWQHAQHGATPIRLQCAAAQARSLRSSLRSATAMAAPSFALTRSPLLSRPRLATTPSSHRPRPRIRPL</sequence>
<dbReference type="AlphaFoldDB" id="A0A0A9CM63"/>
<dbReference type="EMBL" id="GBRH01221244">
    <property type="protein sequence ID" value="JAD76651.1"/>
    <property type="molecule type" value="Transcribed_RNA"/>
</dbReference>
<reference evidence="1" key="1">
    <citation type="submission" date="2014-09" db="EMBL/GenBank/DDBJ databases">
        <authorList>
            <person name="Magalhaes I.L.F."/>
            <person name="Oliveira U."/>
            <person name="Santos F.R."/>
            <person name="Vidigal T.H.D.A."/>
            <person name="Brescovit A.D."/>
            <person name="Santos A.J."/>
        </authorList>
    </citation>
    <scope>NUCLEOTIDE SEQUENCE</scope>
    <source>
        <tissue evidence="1">Shoot tissue taken approximately 20 cm above the soil surface</tissue>
    </source>
</reference>
<accession>A0A0A9CM63</accession>
<protein>
    <submittedName>
        <fullName evidence="1">Uncharacterized protein</fullName>
    </submittedName>
</protein>
<reference evidence="1" key="2">
    <citation type="journal article" date="2015" name="Data Brief">
        <title>Shoot transcriptome of the giant reed, Arundo donax.</title>
        <authorList>
            <person name="Barrero R.A."/>
            <person name="Guerrero F.D."/>
            <person name="Moolhuijzen P."/>
            <person name="Goolsby J.A."/>
            <person name="Tidwell J."/>
            <person name="Bellgard S.E."/>
            <person name="Bellgard M.I."/>
        </authorList>
    </citation>
    <scope>NUCLEOTIDE SEQUENCE</scope>
    <source>
        <tissue evidence="1">Shoot tissue taken approximately 20 cm above the soil surface</tissue>
    </source>
</reference>